<dbReference type="OrthoDB" id="10456483at2759"/>
<evidence type="ECO:0000313" key="4">
    <source>
        <dbReference type="EMBL" id="KAH9375767.1"/>
    </source>
</evidence>
<dbReference type="Proteomes" id="UP000821853">
    <property type="component" value="Chromosome 5"/>
</dbReference>
<dbReference type="Gene3D" id="4.10.60.10">
    <property type="entry name" value="Zinc finger, CCHC-type"/>
    <property type="match status" value="1"/>
</dbReference>
<comment type="caution">
    <text evidence="4">The sequence shown here is derived from an EMBL/GenBank/DDBJ whole genome shotgun (WGS) entry which is preliminary data.</text>
</comment>
<feature type="compositionally biased region" description="Low complexity" evidence="2">
    <location>
        <begin position="58"/>
        <end position="71"/>
    </location>
</feature>
<dbReference type="GO" id="GO:0003676">
    <property type="term" value="F:nucleic acid binding"/>
    <property type="evidence" value="ECO:0007669"/>
    <property type="project" value="InterPro"/>
</dbReference>
<dbReference type="SUPFAM" id="SSF57756">
    <property type="entry name" value="Retrovirus zinc finger-like domains"/>
    <property type="match status" value="1"/>
</dbReference>
<dbReference type="GO" id="GO:0008270">
    <property type="term" value="F:zinc ion binding"/>
    <property type="evidence" value="ECO:0007669"/>
    <property type="project" value="UniProtKB-KW"/>
</dbReference>
<feature type="compositionally biased region" description="Polar residues" evidence="2">
    <location>
        <begin position="134"/>
        <end position="151"/>
    </location>
</feature>
<keyword evidence="5" id="KW-1185">Reference proteome</keyword>
<feature type="region of interest" description="Disordered" evidence="2">
    <location>
        <begin position="45"/>
        <end position="183"/>
    </location>
</feature>
<sequence>MEHCLTRSKSRREDADDITNKFCRALCQAGIPLHQTVERCKRATATSVQRMSSGNLSPTVTPVRRPAVAPGRAREEEALSTNMAARQTQRGYDPEAMAWSTVPDNPAEEPSPGEPLRNQNLFKLVERRSRRQPKTASPTTSGGSAPSNQRNDAQRAETSHGGPARQQTPKWKPKPFPRLHPNDYQVIVKPRNPVALRDMFQCGQLGEALLGETAAATLTLLPSWEQNLIVTGTPDARVADRLLGDFQLTSPKGPVDMRGNLKQTDNVCKGVITVANNETTESLQQKIKWRAGEIVDIRKYGTSNSAQLTFAGKTVPQYVHYNSEIAIVRKYKKTIPACIKCGTVGHRAYTCPNPNGKNCGLCGQKVAVVEGVRAPHDCQPKCATCGLPHSFATNSRPSARRNSASSGYRPPRPGLPNSSENIYWFKSFEKSGGNASP</sequence>
<feature type="region of interest" description="Disordered" evidence="2">
    <location>
        <begin position="395"/>
        <end position="420"/>
    </location>
</feature>
<dbReference type="InterPro" id="IPR001878">
    <property type="entry name" value="Znf_CCHC"/>
</dbReference>
<reference evidence="4 5" key="1">
    <citation type="journal article" date="2020" name="Cell">
        <title>Large-Scale Comparative Analyses of Tick Genomes Elucidate Their Genetic Diversity and Vector Capacities.</title>
        <authorList>
            <consortium name="Tick Genome and Microbiome Consortium (TIGMIC)"/>
            <person name="Jia N."/>
            <person name="Wang J."/>
            <person name="Shi W."/>
            <person name="Du L."/>
            <person name="Sun Y."/>
            <person name="Zhan W."/>
            <person name="Jiang J.F."/>
            <person name="Wang Q."/>
            <person name="Zhang B."/>
            <person name="Ji P."/>
            <person name="Bell-Sakyi L."/>
            <person name="Cui X.M."/>
            <person name="Yuan T.T."/>
            <person name="Jiang B.G."/>
            <person name="Yang W.F."/>
            <person name="Lam T.T."/>
            <person name="Chang Q.C."/>
            <person name="Ding S.J."/>
            <person name="Wang X.J."/>
            <person name="Zhu J.G."/>
            <person name="Ruan X.D."/>
            <person name="Zhao L."/>
            <person name="Wei J.T."/>
            <person name="Ye R.Z."/>
            <person name="Que T.C."/>
            <person name="Du C.H."/>
            <person name="Zhou Y.H."/>
            <person name="Cheng J.X."/>
            <person name="Dai P.F."/>
            <person name="Guo W.B."/>
            <person name="Han X.H."/>
            <person name="Huang E.J."/>
            <person name="Li L.F."/>
            <person name="Wei W."/>
            <person name="Gao Y.C."/>
            <person name="Liu J.Z."/>
            <person name="Shao H.Z."/>
            <person name="Wang X."/>
            <person name="Wang C.C."/>
            <person name="Yang T.C."/>
            <person name="Huo Q.B."/>
            <person name="Li W."/>
            <person name="Chen H.Y."/>
            <person name="Chen S.E."/>
            <person name="Zhou L.G."/>
            <person name="Ni X.B."/>
            <person name="Tian J.H."/>
            <person name="Sheng Y."/>
            <person name="Liu T."/>
            <person name="Pan Y.S."/>
            <person name="Xia L.Y."/>
            <person name="Li J."/>
            <person name="Zhao F."/>
            <person name="Cao W.C."/>
        </authorList>
    </citation>
    <scope>NUCLEOTIDE SEQUENCE [LARGE SCALE GENOMIC DNA]</scope>
    <source>
        <strain evidence="4">HaeL-2018</strain>
    </source>
</reference>
<feature type="compositionally biased region" description="Low complexity" evidence="2">
    <location>
        <begin position="395"/>
        <end position="406"/>
    </location>
</feature>
<feature type="compositionally biased region" description="Polar residues" evidence="2">
    <location>
        <begin position="79"/>
        <end position="90"/>
    </location>
</feature>
<evidence type="ECO:0000256" key="1">
    <source>
        <dbReference type="PROSITE-ProRule" id="PRU00047"/>
    </source>
</evidence>
<dbReference type="InterPro" id="IPR036875">
    <property type="entry name" value="Znf_CCHC_sf"/>
</dbReference>
<keyword evidence="1" id="KW-0862">Zinc</keyword>
<name>A0A9J6GML1_HAELO</name>
<keyword evidence="1" id="KW-0863">Zinc-finger</keyword>
<dbReference type="VEuPathDB" id="VectorBase:HLOH_049845"/>
<proteinExistence type="predicted"/>
<dbReference type="AlphaFoldDB" id="A0A9J6GML1"/>
<evidence type="ECO:0000313" key="5">
    <source>
        <dbReference type="Proteomes" id="UP000821853"/>
    </source>
</evidence>
<feature type="compositionally biased region" description="Polar residues" evidence="2">
    <location>
        <begin position="45"/>
        <end position="57"/>
    </location>
</feature>
<evidence type="ECO:0000256" key="2">
    <source>
        <dbReference type="SAM" id="MobiDB-lite"/>
    </source>
</evidence>
<gene>
    <name evidence="4" type="ORF">HPB48_023018</name>
</gene>
<keyword evidence="1" id="KW-0479">Metal-binding</keyword>
<dbReference type="EMBL" id="JABSTR010000007">
    <property type="protein sequence ID" value="KAH9375767.1"/>
    <property type="molecule type" value="Genomic_DNA"/>
</dbReference>
<evidence type="ECO:0000259" key="3">
    <source>
        <dbReference type="PROSITE" id="PS50158"/>
    </source>
</evidence>
<protein>
    <recommendedName>
        <fullName evidence="3">CCHC-type domain-containing protein</fullName>
    </recommendedName>
</protein>
<feature type="domain" description="CCHC-type" evidence="3">
    <location>
        <begin position="338"/>
        <end position="353"/>
    </location>
</feature>
<accession>A0A9J6GML1</accession>
<dbReference type="PROSITE" id="PS50158">
    <property type="entry name" value="ZF_CCHC"/>
    <property type="match status" value="1"/>
</dbReference>
<organism evidence="4 5">
    <name type="scientific">Haemaphysalis longicornis</name>
    <name type="common">Bush tick</name>
    <dbReference type="NCBI Taxonomy" id="44386"/>
    <lineage>
        <taxon>Eukaryota</taxon>
        <taxon>Metazoa</taxon>
        <taxon>Ecdysozoa</taxon>
        <taxon>Arthropoda</taxon>
        <taxon>Chelicerata</taxon>
        <taxon>Arachnida</taxon>
        <taxon>Acari</taxon>
        <taxon>Parasitiformes</taxon>
        <taxon>Ixodida</taxon>
        <taxon>Ixodoidea</taxon>
        <taxon>Ixodidae</taxon>
        <taxon>Haemaphysalinae</taxon>
        <taxon>Haemaphysalis</taxon>
    </lineage>
</organism>